<dbReference type="AlphaFoldDB" id="A0A210R2L5"/>
<gene>
    <name evidence="2" type="ORF">KP79_PYT14527</name>
</gene>
<sequence>MGISFLFGTMKKHVFGLLTKGFVSTALARVQKVVPPTRSLTVSIMGKANCKKTQKLSPTLYGDHMTAALSTNPDKVLTICVEGNIASGKTTFLEHFKKYSDVQVYEEPVKKWRNVEGHNVLAKMYEDPERWSLTLQTYVQLTMVDRHIQVPEQPIKLMERSIFSAKYCFVENLYKSGKMTAMEYVILTEWFDWIRKHHDLSIDLIVYLQTKPETVYERIMKRCRKEEITIPMDYLYALHELHEDWLVAKTKFQTDCPILVIDANQQTEEMIKIYQEKSQEILFHQPESIQLESAVGT</sequence>
<evidence type="ECO:0000259" key="1">
    <source>
        <dbReference type="Pfam" id="PF01712"/>
    </source>
</evidence>
<comment type="caution">
    <text evidence="2">The sequence shown here is derived from an EMBL/GenBank/DDBJ whole genome shotgun (WGS) entry which is preliminary data.</text>
</comment>
<dbReference type="Pfam" id="PF01712">
    <property type="entry name" value="dNK"/>
    <property type="match status" value="1"/>
</dbReference>
<name>A0A210R2L5_MIZYE</name>
<organism evidence="2 3">
    <name type="scientific">Mizuhopecten yessoensis</name>
    <name type="common">Japanese scallop</name>
    <name type="synonym">Patinopecten yessoensis</name>
    <dbReference type="NCBI Taxonomy" id="6573"/>
    <lineage>
        <taxon>Eukaryota</taxon>
        <taxon>Metazoa</taxon>
        <taxon>Spiralia</taxon>
        <taxon>Lophotrochozoa</taxon>
        <taxon>Mollusca</taxon>
        <taxon>Bivalvia</taxon>
        <taxon>Autobranchia</taxon>
        <taxon>Pteriomorphia</taxon>
        <taxon>Pectinida</taxon>
        <taxon>Pectinoidea</taxon>
        <taxon>Pectinidae</taxon>
        <taxon>Mizuhopecten</taxon>
    </lineage>
</organism>
<evidence type="ECO:0000313" key="3">
    <source>
        <dbReference type="Proteomes" id="UP000242188"/>
    </source>
</evidence>
<protein>
    <submittedName>
        <fullName evidence="2">Thymidine kinase 2, mitochondrial</fullName>
    </submittedName>
</protein>
<reference evidence="2 3" key="1">
    <citation type="journal article" date="2017" name="Nat. Ecol. Evol.">
        <title>Scallop genome provides insights into evolution of bilaterian karyotype and development.</title>
        <authorList>
            <person name="Wang S."/>
            <person name="Zhang J."/>
            <person name="Jiao W."/>
            <person name="Li J."/>
            <person name="Xun X."/>
            <person name="Sun Y."/>
            <person name="Guo X."/>
            <person name="Huan P."/>
            <person name="Dong B."/>
            <person name="Zhang L."/>
            <person name="Hu X."/>
            <person name="Sun X."/>
            <person name="Wang J."/>
            <person name="Zhao C."/>
            <person name="Wang Y."/>
            <person name="Wang D."/>
            <person name="Huang X."/>
            <person name="Wang R."/>
            <person name="Lv J."/>
            <person name="Li Y."/>
            <person name="Zhang Z."/>
            <person name="Liu B."/>
            <person name="Lu W."/>
            <person name="Hui Y."/>
            <person name="Liang J."/>
            <person name="Zhou Z."/>
            <person name="Hou R."/>
            <person name="Li X."/>
            <person name="Liu Y."/>
            <person name="Li H."/>
            <person name="Ning X."/>
            <person name="Lin Y."/>
            <person name="Zhao L."/>
            <person name="Xing Q."/>
            <person name="Dou J."/>
            <person name="Li Y."/>
            <person name="Mao J."/>
            <person name="Guo H."/>
            <person name="Dou H."/>
            <person name="Li T."/>
            <person name="Mu C."/>
            <person name="Jiang W."/>
            <person name="Fu Q."/>
            <person name="Fu X."/>
            <person name="Miao Y."/>
            <person name="Liu J."/>
            <person name="Yu Q."/>
            <person name="Li R."/>
            <person name="Liao H."/>
            <person name="Li X."/>
            <person name="Kong Y."/>
            <person name="Jiang Z."/>
            <person name="Chourrout D."/>
            <person name="Li R."/>
            <person name="Bao Z."/>
        </authorList>
    </citation>
    <scope>NUCLEOTIDE SEQUENCE [LARGE SCALE GENOMIC DNA]</scope>
    <source>
        <strain evidence="2 3">PY_sf001</strain>
    </source>
</reference>
<dbReference type="STRING" id="6573.A0A210R2L5"/>
<evidence type="ECO:0000313" key="2">
    <source>
        <dbReference type="EMBL" id="OWF55155.1"/>
    </source>
</evidence>
<dbReference type="FunFam" id="3.40.50.300:FF:001571">
    <property type="entry name" value="Deoxynucleoside kinase"/>
    <property type="match status" value="1"/>
</dbReference>
<keyword evidence="2" id="KW-0808">Transferase</keyword>
<keyword evidence="3" id="KW-1185">Reference proteome</keyword>
<dbReference type="InterPro" id="IPR050566">
    <property type="entry name" value="Deoxyribonucleoside_kinase"/>
</dbReference>
<keyword evidence="2" id="KW-0418">Kinase</keyword>
<dbReference type="SUPFAM" id="SSF52540">
    <property type="entry name" value="P-loop containing nucleoside triphosphate hydrolases"/>
    <property type="match status" value="1"/>
</dbReference>
<dbReference type="GO" id="GO:0005739">
    <property type="term" value="C:mitochondrion"/>
    <property type="evidence" value="ECO:0007669"/>
    <property type="project" value="TreeGrafter"/>
</dbReference>
<dbReference type="EMBL" id="NEDP02000756">
    <property type="protein sequence ID" value="OWF55155.1"/>
    <property type="molecule type" value="Genomic_DNA"/>
</dbReference>
<proteinExistence type="predicted"/>
<dbReference type="InterPro" id="IPR031314">
    <property type="entry name" value="DNK_dom"/>
</dbReference>
<dbReference type="CDD" id="cd01673">
    <property type="entry name" value="dNK"/>
    <property type="match status" value="1"/>
</dbReference>
<accession>A0A210R2L5</accession>
<dbReference type="OrthoDB" id="567086at2759"/>
<dbReference type="PANTHER" id="PTHR10513">
    <property type="entry name" value="DEOXYNUCLEOSIDE KINASE"/>
    <property type="match status" value="1"/>
</dbReference>
<feature type="domain" description="Deoxynucleoside kinase" evidence="1">
    <location>
        <begin position="79"/>
        <end position="266"/>
    </location>
</feature>
<dbReference type="Gene3D" id="3.40.50.300">
    <property type="entry name" value="P-loop containing nucleotide triphosphate hydrolases"/>
    <property type="match status" value="1"/>
</dbReference>
<dbReference type="InterPro" id="IPR027417">
    <property type="entry name" value="P-loop_NTPase"/>
</dbReference>
<dbReference type="PANTHER" id="PTHR10513:SF24">
    <property type="entry name" value="THYMIDINE KINASE 2, MITOCHONDRIAL"/>
    <property type="match status" value="1"/>
</dbReference>
<dbReference type="GO" id="GO:0019136">
    <property type="term" value="F:deoxynucleoside kinase activity"/>
    <property type="evidence" value="ECO:0007669"/>
    <property type="project" value="TreeGrafter"/>
</dbReference>
<dbReference type="Proteomes" id="UP000242188">
    <property type="component" value="Unassembled WGS sequence"/>
</dbReference>